<sequence>MKVEYIVVFITVPDSKTANNIAKKLVEEKLAACVNIVKDINSIYYWKGNIENDDELLLIVKTRLEIFEKLTDFVKKIHPYTVPEVIALPIIAGSDSYLKWIDDTLYR</sequence>
<accession>C0QPE7</accession>
<organism evidence="2 3">
    <name type="scientific">Persephonella marina (strain DSM 14350 / EX-H1)</name>
    <dbReference type="NCBI Taxonomy" id="123214"/>
    <lineage>
        <taxon>Bacteria</taxon>
        <taxon>Pseudomonadati</taxon>
        <taxon>Aquificota</taxon>
        <taxon>Aquificia</taxon>
        <taxon>Aquificales</taxon>
        <taxon>Hydrogenothermaceae</taxon>
        <taxon>Persephonella</taxon>
    </lineage>
</organism>
<dbReference type="KEGG" id="pmx:PERMA_0755"/>
<dbReference type="RefSeq" id="WP_012676405.1">
    <property type="nucleotide sequence ID" value="NC_012440.1"/>
</dbReference>
<evidence type="ECO:0000313" key="2">
    <source>
        <dbReference type="EMBL" id="ACO04167.1"/>
    </source>
</evidence>
<evidence type="ECO:0000256" key="1">
    <source>
        <dbReference type="ARBA" id="ARBA00010169"/>
    </source>
</evidence>
<gene>
    <name evidence="2" type="ordered locus">PERMA_0755</name>
</gene>
<evidence type="ECO:0000313" key="3">
    <source>
        <dbReference type="Proteomes" id="UP000001366"/>
    </source>
</evidence>
<dbReference type="STRING" id="123214.PERMA_0755"/>
<dbReference type="OrthoDB" id="37622at2"/>
<dbReference type="PaxDb" id="123214-PERMA_0755"/>
<dbReference type="GO" id="GO:0010038">
    <property type="term" value="P:response to metal ion"/>
    <property type="evidence" value="ECO:0007669"/>
    <property type="project" value="InterPro"/>
</dbReference>
<dbReference type="SUPFAM" id="SSF54913">
    <property type="entry name" value="GlnB-like"/>
    <property type="match status" value="1"/>
</dbReference>
<dbReference type="PANTHER" id="PTHR23419">
    <property type="entry name" value="DIVALENT CATION TOLERANCE CUTA-RELATED"/>
    <property type="match status" value="1"/>
</dbReference>
<protein>
    <submittedName>
        <fullName evidence="2">Periplasmic divalent cation tolerance protein</fullName>
    </submittedName>
</protein>
<dbReference type="InterPro" id="IPR004323">
    <property type="entry name" value="Ion_tolerance_CutA"/>
</dbReference>
<dbReference type="eggNOG" id="COG1324">
    <property type="taxonomic scope" value="Bacteria"/>
</dbReference>
<dbReference type="EMBL" id="CP001230">
    <property type="protein sequence ID" value="ACO04167.1"/>
    <property type="molecule type" value="Genomic_DNA"/>
</dbReference>
<dbReference type="Pfam" id="PF03091">
    <property type="entry name" value="CutA1"/>
    <property type="match status" value="1"/>
</dbReference>
<dbReference type="InterPro" id="IPR011322">
    <property type="entry name" value="N-reg_PII-like_a/b"/>
</dbReference>
<proteinExistence type="inferred from homology"/>
<comment type="similarity">
    <text evidence="1">Belongs to the CutA family.</text>
</comment>
<dbReference type="HOGENOM" id="CLU_098807_1_2_0"/>
<keyword evidence="3" id="KW-1185">Reference proteome</keyword>
<name>C0QPE7_PERMH</name>
<dbReference type="AlphaFoldDB" id="C0QPE7"/>
<dbReference type="PANTHER" id="PTHR23419:SF8">
    <property type="entry name" value="FI09726P"/>
    <property type="match status" value="1"/>
</dbReference>
<dbReference type="InterPro" id="IPR015867">
    <property type="entry name" value="N-reg_PII/ATP_PRibTrfase_C"/>
</dbReference>
<dbReference type="GO" id="GO:0005507">
    <property type="term" value="F:copper ion binding"/>
    <property type="evidence" value="ECO:0007669"/>
    <property type="project" value="TreeGrafter"/>
</dbReference>
<dbReference type="Gene3D" id="3.30.70.120">
    <property type="match status" value="1"/>
</dbReference>
<reference evidence="2 3" key="1">
    <citation type="journal article" date="2009" name="J. Bacteriol.">
        <title>Complete and draft genome sequences of six members of the Aquificales.</title>
        <authorList>
            <person name="Reysenbach A.L."/>
            <person name="Hamamura N."/>
            <person name="Podar M."/>
            <person name="Griffiths E."/>
            <person name="Ferreira S."/>
            <person name="Hochstein R."/>
            <person name="Heidelberg J."/>
            <person name="Johnson J."/>
            <person name="Mead D."/>
            <person name="Pohorille A."/>
            <person name="Sarmiento M."/>
            <person name="Schweighofer K."/>
            <person name="Seshadri R."/>
            <person name="Voytek M.A."/>
        </authorList>
    </citation>
    <scope>NUCLEOTIDE SEQUENCE [LARGE SCALE GENOMIC DNA]</scope>
    <source>
        <strain evidence="3">DSM 14350 / EX-H1</strain>
    </source>
</reference>
<dbReference type="Proteomes" id="UP000001366">
    <property type="component" value="Chromosome"/>
</dbReference>